<proteinExistence type="predicted"/>
<dbReference type="InterPro" id="IPR039848">
    <property type="entry name" value="Ribosomal_mS35_mt"/>
</dbReference>
<feature type="domain" description="Small ribosomal subunit protein mS35 mitochondrial conserved" evidence="1">
    <location>
        <begin position="178"/>
        <end position="298"/>
    </location>
</feature>
<accession>A0AAJ0B7K6</accession>
<comment type="caution">
    <text evidence="2">The sequence shown here is derived from an EMBL/GenBank/DDBJ whole genome shotgun (WGS) entry which is preliminary data.</text>
</comment>
<dbReference type="GO" id="GO:0005763">
    <property type="term" value="C:mitochondrial small ribosomal subunit"/>
    <property type="evidence" value="ECO:0007669"/>
    <property type="project" value="TreeGrafter"/>
</dbReference>
<dbReference type="GO" id="GO:0003735">
    <property type="term" value="F:structural constituent of ribosome"/>
    <property type="evidence" value="ECO:0007669"/>
    <property type="project" value="InterPro"/>
</dbReference>
<dbReference type="EMBL" id="MU839844">
    <property type="protein sequence ID" value="KAK1750846.1"/>
    <property type="molecule type" value="Genomic_DNA"/>
</dbReference>
<dbReference type="Pfam" id="PF10213">
    <property type="entry name" value="MRP-S28"/>
    <property type="match status" value="1"/>
</dbReference>
<dbReference type="AlphaFoldDB" id="A0AAJ0B7K6"/>
<sequence length="360" mass="41785">MAAPANSLRLGLRIARNAAARAPIIASRPFLARRALSSTVPRRNDEEPTAFDEYIEELATQRRLKPEEREEIRKQFSTPPDVPKDIEKQYAEFLEEFDSIDSDVTTGFEKVIEPRRDTFWHEGEEDPDMITDEVGEDDFEEDDMMSLAHPKLEEHREYREYARIAVWEMPLLAQFAKPFEPPAKEQVLRFRYTSYLGEIHPADRKVVVEFAPKDLTDLTSAQQLKLMKLAGARYNPSTEIIKISCERFEHQAQNKRYLGDLVNKMIETAKDPTDMFEDIPLDTRHHKQKIVHRFPKEWILTEERKAQLAAIRQQAYQLDKAKRETGTLVDGLETVKQLVKPAEAAEPVMVRRGKGPMRIR</sequence>
<organism evidence="2 3">
    <name type="scientific">Echria macrotheca</name>
    <dbReference type="NCBI Taxonomy" id="438768"/>
    <lineage>
        <taxon>Eukaryota</taxon>
        <taxon>Fungi</taxon>
        <taxon>Dikarya</taxon>
        <taxon>Ascomycota</taxon>
        <taxon>Pezizomycotina</taxon>
        <taxon>Sordariomycetes</taxon>
        <taxon>Sordariomycetidae</taxon>
        <taxon>Sordariales</taxon>
        <taxon>Schizotheciaceae</taxon>
        <taxon>Echria</taxon>
    </lineage>
</organism>
<dbReference type="GO" id="GO:0032543">
    <property type="term" value="P:mitochondrial translation"/>
    <property type="evidence" value="ECO:0007669"/>
    <property type="project" value="InterPro"/>
</dbReference>
<evidence type="ECO:0000313" key="2">
    <source>
        <dbReference type="EMBL" id="KAK1750846.1"/>
    </source>
</evidence>
<gene>
    <name evidence="2" type="ORF">QBC47DRAFT_392709</name>
</gene>
<reference evidence="2" key="1">
    <citation type="submission" date="2023-06" db="EMBL/GenBank/DDBJ databases">
        <title>Genome-scale phylogeny and comparative genomics of the fungal order Sordariales.</title>
        <authorList>
            <consortium name="Lawrence Berkeley National Laboratory"/>
            <person name="Hensen N."/>
            <person name="Bonometti L."/>
            <person name="Westerberg I."/>
            <person name="Brannstrom I.O."/>
            <person name="Guillou S."/>
            <person name="Cros-Aarteil S."/>
            <person name="Calhoun S."/>
            <person name="Haridas S."/>
            <person name="Kuo A."/>
            <person name="Mondo S."/>
            <person name="Pangilinan J."/>
            <person name="Riley R."/>
            <person name="Labutti K."/>
            <person name="Andreopoulos B."/>
            <person name="Lipzen A."/>
            <person name="Chen C."/>
            <person name="Yanf M."/>
            <person name="Daum C."/>
            <person name="Ng V."/>
            <person name="Clum A."/>
            <person name="Steindorff A."/>
            <person name="Ohm R."/>
            <person name="Martin F."/>
            <person name="Silar P."/>
            <person name="Natvig D."/>
            <person name="Lalanne C."/>
            <person name="Gautier V."/>
            <person name="Ament-Velasquez S.L."/>
            <person name="Kruys A."/>
            <person name="Hutchinson M.I."/>
            <person name="Powell A.J."/>
            <person name="Barry K."/>
            <person name="Miller A.N."/>
            <person name="Grigoriev I.V."/>
            <person name="Debuchy R."/>
            <person name="Gladieux P."/>
            <person name="Thoren M.H."/>
            <person name="Johannesson H."/>
        </authorList>
    </citation>
    <scope>NUCLEOTIDE SEQUENCE</scope>
    <source>
        <strain evidence="2">PSN4</strain>
    </source>
</reference>
<protein>
    <submittedName>
        <fullName evidence="2">Mitochondrial ribosomal subunit protein-domain-containing protein</fullName>
    </submittedName>
</protein>
<name>A0AAJ0B7K6_9PEZI</name>
<dbReference type="PANTHER" id="PTHR13490:SF0">
    <property type="entry name" value="SMALL RIBOSOMAL SUBUNIT PROTEIN MS35"/>
    <property type="match status" value="1"/>
</dbReference>
<dbReference type="PANTHER" id="PTHR13490">
    <property type="entry name" value="MITOCHONDRIAL 28S RIBOSOMAL PROTEIN S28"/>
    <property type="match status" value="1"/>
</dbReference>
<evidence type="ECO:0000313" key="3">
    <source>
        <dbReference type="Proteomes" id="UP001239445"/>
    </source>
</evidence>
<evidence type="ECO:0000259" key="1">
    <source>
        <dbReference type="Pfam" id="PF10213"/>
    </source>
</evidence>
<dbReference type="Proteomes" id="UP001239445">
    <property type="component" value="Unassembled WGS sequence"/>
</dbReference>
<keyword evidence="3" id="KW-1185">Reference proteome</keyword>
<dbReference type="InterPro" id="IPR019349">
    <property type="entry name" value="Ribosomal_mS35_mit"/>
</dbReference>